<dbReference type="Pfam" id="PF09669">
    <property type="entry name" value="Phage_pRha"/>
    <property type="match status" value="1"/>
</dbReference>
<comment type="caution">
    <text evidence="1">The sequence shown here is derived from an EMBL/GenBank/DDBJ whole genome shotgun (WGS) entry which is preliminary data.</text>
</comment>
<organism evidence="1 2">
    <name type="scientific">Pseudaminobacter soli</name>
    <name type="common">ex Li et al. 2025</name>
    <dbReference type="NCBI Taxonomy" id="1295366"/>
    <lineage>
        <taxon>Bacteria</taxon>
        <taxon>Pseudomonadati</taxon>
        <taxon>Pseudomonadota</taxon>
        <taxon>Alphaproteobacteria</taxon>
        <taxon>Hyphomicrobiales</taxon>
        <taxon>Phyllobacteriaceae</taxon>
        <taxon>Pseudaminobacter</taxon>
    </lineage>
</organism>
<dbReference type="AlphaFoldDB" id="A0A2P7RSG3"/>
<dbReference type="NCBIfam" id="TIGR02681">
    <property type="entry name" value="phage_pRha"/>
    <property type="match status" value="1"/>
</dbReference>
<evidence type="ECO:0000313" key="1">
    <source>
        <dbReference type="EMBL" id="PSJ53130.1"/>
    </source>
</evidence>
<name>A0A2P7RSG3_9HYPH</name>
<accession>A0A2P7RSG3</accession>
<dbReference type="Proteomes" id="UP000240653">
    <property type="component" value="Unassembled WGS sequence"/>
</dbReference>
<proteinExistence type="predicted"/>
<dbReference type="RefSeq" id="WP_106727367.1">
    <property type="nucleotide sequence ID" value="NZ_PXYL01000031.1"/>
</dbReference>
<evidence type="ECO:0000313" key="2">
    <source>
        <dbReference type="Proteomes" id="UP000240653"/>
    </source>
</evidence>
<dbReference type="InterPro" id="IPR014054">
    <property type="entry name" value="Phage_regulatory_Rha"/>
</dbReference>
<dbReference type="EMBL" id="PXYL01000031">
    <property type="protein sequence ID" value="PSJ53130.1"/>
    <property type="molecule type" value="Genomic_DNA"/>
</dbReference>
<keyword evidence="2" id="KW-1185">Reference proteome</keyword>
<dbReference type="OrthoDB" id="8410826at2"/>
<gene>
    <name evidence="1" type="ORF">C7I85_28445</name>
</gene>
<protein>
    <submittedName>
        <fullName evidence="1">Transcriptional regulator</fullName>
    </submittedName>
</protein>
<sequence length="241" mass="26446">MNTLTTITPIVTAKDGQVFANSLDVAEFFGKQHLHVLRDIDTLIGSAPEAASNFGLCPYQAVESGRLYRSFDMTRDGFTLLAMGFTGSSALRFKLAYIAAFNGMEAQLKASVPAVPNFTDPAEAAIAWANEIAQQQVEEMRPLALVGSRAVDHNHSLNRFVRTLPGANTMKVKADLCGHDYLYKSGDTYRVRGGFQHLFTERLNKAFGSVDIFPTAAGRARLIEMYEAGELTMKKGCSPRR</sequence>
<reference evidence="1 2" key="1">
    <citation type="submission" date="2018-03" db="EMBL/GenBank/DDBJ databases">
        <title>The draft genome of Mesorhizobium soli JCM 19897.</title>
        <authorList>
            <person name="Li L."/>
            <person name="Liu L."/>
            <person name="Liang L."/>
            <person name="Wang T."/>
            <person name="Zhang X."/>
        </authorList>
    </citation>
    <scope>NUCLEOTIDE SEQUENCE [LARGE SCALE GENOMIC DNA]</scope>
    <source>
        <strain evidence="1 2">JCM 19897</strain>
    </source>
</reference>